<feature type="region of interest" description="Disordered" evidence="2">
    <location>
        <begin position="86"/>
        <end position="135"/>
    </location>
</feature>
<evidence type="ECO:0000313" key="3">
    <source>
        <dbReference type="EMBL" id="KAK3253063.1"/>
    </source>
</evidence>
<evidence type="ECO:0000256" key="2">
    <source>
        <dbReference type="SAM" id="MobiDB-lite"/>
    </source>
</evidence>
<gene>
    <name evidence="3" type="ORF">CYMTET_37673</name>
</gene>
<dbReference type="Proteomes" id="UP001190700">
    <property type="component" value="Unassembled WGS sequence"/>
</dbReference>
<keyword evidence="4" id="KW-1185">Reference proteome</keyword>
<evidence type="ECO:0000256" key="1">
    <source>
        <dbReference type="SAM" id="Coils"/>
    </source>
</evidence>
<comment type="caution">
    <text evidence="3">The sequence shown here is derived from an EMBL/GenBank/DDBJ whole genome shotgun (WGS) entry which is preliminary data.</text>
</comment>
<protein>
    <submittedName>
        <fullName evidence="3">Uncharacterized protein</fullName>
    </submittedName>
</protein>
<dbReference type="EMBL" id="LGRX02025019">
    <property type="protein sequence ID" value="KAK3253063.1"/>
    <property type="molecule type" value="Genomic_DNA"/>
</dbReference>
<organism evidence="3 4">
    <name type="scientific">Cymbomonas tetramitiformis</name>
    <dbReference type="NCBI Taxonomy" id="36881"/>
    <lineage>
        <taxon>Eukaryota</taxon>
        <taxon>Viridiplantae</taxon>
        <taxon>Chlorophyta</taxon>
        <taxon>Pyramimonadophyceae</taxon>
        <taxon>Pyramimonadales</taxon>
        <taxon>Pyramimonadaceae</taxon>
        <taxon>Cymbomonas</taxon>
    </lineage>
</organism>
<reference evidence="3 4" key="1">
    <citation type="journal article" date="2015" name="Genome Biol. Evol.">
        <title>Comparative Genomics of a Bacterivorous Green Alga Reveals Evolutionary Causalities and Consequences of Phago-Mixotrophic Mode of Nutrition.</title>
        <authorList>
            <person name="Burns J.A."/>
            <person name="Paasch A."/>
            <person name="Narechania A."/>
            <person name="Kim E."/>
        </authorList>
    </citation>
    <scope>NUCLEOTIDE SEQUENCE [LARGE SCALE GENOMIC DNA]</scope>
    <source>
        <strain evidence="3 4">PLY_AMNH</strain>
    </source>
</reference>
<feature type="coiled-coil region" evidence="1">
    <location>
        <begin position="57"/>
        <end position="84"/>
    </location>
</feature>
<sequence>MSTQRRRYLVDLQKKGKEVPEILPYTGLWPTVDNACGIVDLSELAAASEPADTHASAGNLEQSAANIERNNRFLEERMAAFRQACETPSREEPDVHHELEPEVHREREPAELDREREPEVHREQEPEVHREREPELDREQLELVHAFANPARNATQRPASIPEPTVVAQNAAMVQPTPAAAALGTSLATIFQTFRRLSNGKPVQGLSKLKKLMATFDFHSYGQLLVIGDFVPGKELRIVIGQTILEMNPTDEGEEGRWRMALAAAHEEEVVNATGGRERTGKYEFVLDSHPTHHDQGHVIIGSEQLSGLDVCTVPTLKMTEHESSGSL</sequence>
<proteinExistence type="predicted"/>
<dbReference type="AlphaFoldDB" id="A0AAE0CDG6"/>
<feature type="compositionally biased region" description="Basic and acidic residues" evidence="2">
    <location>
        <begin position="88"/>
        <end position="135"/>
    </location>
</feature>
<accession>A0AAE0CDG6</accession>
<keyword evidence="1" id="KW-0175">Coiled coil</keyword>
<evidence type="ECO:0000313" key="4">
    <source>
        <dbReference type="Proteomes" id="UP001190700"/>
    </source>
</evidence>
<name>A0AAE0CDG6_9CHLO</name>